<organism evidence="2 3">
    <name type="scientific">Desmophyllum pertusum</name>
    <dbReference type="NCBI Taxonomy" id="174260"/>
    <lineage>
        <taxon>Eukaryota</taxon>
        <taxon>Metazoa</taxon>
        <taxon>Cnidaria</taxon>
        <taxon>Anthozoa</taxon>
        <taxon>Hexacorallia</taxon>
        <taxon>Scleractinia</taxon>
        <taxon>Caryophylliina</taxon>
        <taxon>Caryophylliidae</taxon>
        <taxon>Desmophyllum</taxon>
    </lineage>
</organism>
<sequence>MKTPFVDLEDEDDIENDLEKEKTLEDENEETGNNIEEIEDEDEEVEGDKGSEWKISKMVAGRMTYIHIKRALKLILPREYIARCRQKRHWAAKYLPGKAPLDPTHDIVKFSNVALKSTLKGQKVFDIARVEGIQSSKDGSHVTSFKLKGDSTTRVRFSLYHRSSADDTFNVHPALGLTQWRASSSILGAVELLPVTGDIPGCYKLHEDAIAFFKAGDDISSQSRHHSLQQSSDVKRKSTGQQSISKFFVPLNGKRPPDHFQQPILGKVKCHHLWDPEVVKQFADDRQIRRYTAKSLFLQQVKSGEICCFQTMSGHECCQEYKDWREKHPIDAKDLIDKASNSFRSIYIPTKCDINIYGQCVQVDGSIKSVDPPCTGEAVANGESPFTCMNCAKQSRDLKDILRHREKGSLEGIKDRIGMCGFNQRYARTLEMKSALKTETSRRKEAEKQVMELTRVKLSGGEWERCLMDSCLSYDEEKLIVDLIRLFKMGVSKTKPVQMMVIRNLTSKLSKGNNHHYLELVKDISSLFRNELGFTNYSLLADMFGLARNTTAINHSREYRLDAGINKNVLDKAAAHYKGLPVNEASDGREA</sequence>
<comment type="caution">
    <text evidence="2">The sequence shown here is derived from an EMBL/GenBank/DDBJ whole genome shotgun (WGS) entry which is preliminary data.</text>
</comment>
<dbReference type="AlphaFoldDB" id="A0A9W9Z9J2"/>
<evidence type="ECO:0000256" key="1">
    <source>
        <dbReference type="SAM" id="MobiDB-lite"/>
    </source>
</evidence>
<feature type="compositionally biased region" description="Acidic residues" evidence="1">
    <location>
        <begin position="26"/>
        <end position="46"/>
    </location>
</feature>
<feature type="compositionally biased region" description="Acidic residues" evidence="1">
    <location>
        <begin position="7"/>
        <end position="16"/>
    </location>
</feature>
<dbReference type="EMBL" id="MU826379">
    <property type="protein sequence ID" value="KAJ7377451.1"/>
    <property type="molecule type" value="Genomic_DNA"/>
</dbReference>
<name>A0A9W9Z9J2_9CNID</name>
<protein>
    <submittedName>
        <fullName evidence="2">Uncharacterized protein</fullName>
    </submittedName>
</protein>
<accession>A0A9W9Z9J2</accession>
<proteinExistence type="predicted"/>
<feature type="region of interest" description="Disordered" evidence="1">
    <location>
        <begin position="1"/>
        <end position="49"/>
    </location>
</feature>
<dbReference type="Proteomes" id="UP001163046">
    <property type="component" value="Unassembled WGS sequence"/>
</dbReference>
<reference evidence="2" key="1">
    <citation type="submission" date="2023-01" db="EMBL/GenBank/DDBJ databases">
        <title>Genome assembly of the deep-sea coral Lophelia pertusa.</title>
        <authorList>
            <person name="Herrera S."/>
            <person name="Cordes E."/>
        </authorList>
    </citation>
    <scope>NUCLEOTIDE SEQUENCE</scope>
    <source>
        <strain evidence="2">USNM1676648</strain>
        <tissue evidence="2">Polyp</tissue>
    </source>
</reference>
<evidence type="ECO:0000313" key="2">
    <source>
        <dbReference type="EMBL" id="KAJ7377451.1"/>
    </source>
</evidence>
<keyword evidence="3" id="KW-1185">Reference proteome</keyword>
<gene>
    <name evidence="2" type="ORF">OS493_029354</name>
</gene>
<dbReference type="OrthoDB" id="5964499at2759"/>
<evidence type="ECO:0000313" key="3">
    <source>
        <dbReference type="Proteomes" id="UP001163046"/>
    </source>
</evidence>